<sequence length="150" mass="16803">MRLIKTANYVLYVIIINGPNLNLLGKREEKIYGSKGFDEIKKELDELAAGKVELLYFQSNHEGEIIDKIQQCIGNIDFIIINPGALTHYSYGIHDAISASKIPTIEVHISNIFNREYWRAESVISPAASGIIIGFGPDVYKMALNYIIGM</sequence>
<dbReference type="InterPro" id="IPR001874">
    <property type="entry name" value="DHquinase_II"/>
</dbReference>
<dbReference type="PROSITE" id="PS01029">
    <property type="entry name" value="DEHYDROQUINASE_II"/>
    <property type="match status" value="1"/>
</dbReference>
<dbReference type="EC" id="4.2.1.10" evidence="1"/>
<keyword evidence="2" id="KW-0456">Lyase</keyword>
<dbReference type="InterPro" id="IPR036441">
    <property type="entry name" value="DHquinase_II_sf"/>
</dbReference>
<dbReference type="InterPro" id="IPR018509">
    <property type="entry name" value="DHquinase_II_CS"/>
</dbReference>
<evidence type="ECO:0000313" key="3">
    <source>
        <dbReference type="EMBL" id="GAG60659.1"/>
    </source>
</evidence>
<evidence type="ECO:0000256" key="1">
    <source>
        <dbReference type="ARBA" id="ARBA00012060"/>
    </source>
</evidence>
<name>X0YVB0_9ZZZZ</name>
<gene>
    <name evidence="3" type="ORF">S01H4_03976</name>
</gene>
<dbReference type="CDD" id="cd00466">
    <property type="entry name" value="DHQase_II"/>
    <property type="match status" value="1"/>
</dbReference>
<dbReference type="NCBIfam" id="NF003807">
    <property type="entry name" value="PRK05395.1-4"/>
    <property type="match status" value="1"/>
</dbReference>
<dbReference type="PANTHER" id="PTHR21272:SF3">
    <property type="entry name" value="CATABOLIC 3-DEHYDROQUINASE"/>
    <property type="match status" value="1"/>
</dbReference>
<dbReference type="PIRSF" id="PIRSF001399">
    <property type="entry name" value="DHquinase_II"/>
    <property type="match status" value="1"/>
</dbReference>
<organism evidence="3">
    <name type="scientific">marine sediment metagenome</name>
    <dbReference type="NCBI Taxonomy" id="412755"/>
    <lineage>
        <taxon>unclassified sequences</taxon>
        <taxon>metagenomes</taxon>
        <taxon>ecological metagenomes</taxon>
    </lineage>
</organism>
<dbReference type="PANTHER" id="PTHR21272">
    <property type="entry name" value="CATABOLIC 3-DEHYDROQUINASE"/>
    <property type="match status" value="1"/>
</dbReference>
<dbReference type="Gene3D" id="3.40.50.9100">
    <property type="entry name" value="Dehydroquinase, class II"/>
    <property type="match status" value="1"/>
</dbReference>
<dbReference type="NCBIfam" id="TIGR01088">
    <property type="entry name" value="aroQ"/>
    <property type="match status" value="1"/>
</dbReference>
<accession>X0YVB0</accession>
<dbReference type="GO" id="GO:0019631">
    <property type="term" value="P:quinate catabolic process"/>
    <property type="evidence" value="ECO:0007669"/>
    <property type="project" value="TreeGrafter"/>
</dbReference>
<dbReference type="GO" id="GO:0003855">
    <property type="term" value="F:3-dehydroquinate dehydratase activity"/>
    <property type="evidence" value="ECO:0007669"/>
    <property type="project" value="UniProtKB-EC"/>
</dbReference>
<dbReference type="AlphaFoldDB" id="X0YVB0"/>
<comment type="caution">
    <text evidence="3">The sequence shown here is derived from an EMBL/GenBank/DDBJ whole genome shotgun (WGS) entry which is preliminary data.</text>
</comment>
<proteinExistence type="inferred from homology"/>
<dbReference type="Pfam" id="PF01220">
    <property type="entry name" value="DHquinase_II"/>
    <property type="match status" value="1"/>
</dbReference>
<dbReference type="NCBIfam" id="NF003805">
    <property type="entry name" value="PRK05395.1-2"/>
    <property type="match status" value="1"/>
</dbReference>
<dbReference type="EMBL" id="BART01001022">
    <property type="protein sequence ID" value="GAG60659.1"/>
    <property type="molecule type" value="Genomic_DNA"/>
</dbReference>
<reference evidence="3" key="1">
    <citation type="journal article" date="2014" name="Front. Microbiol.">
        <title>High frequency of phylogenetically diverse reductive dehalogenase-homologous genes in deep subseafloor sedimentary metagenomes.</title>
        <authorList>
            <person name="Kawai M."/>
            <person name="Futagami T."/>
            <person name="Toyoda A."/>
            <person name="Takaki Y."/>
            <person name="Nishi S."/>
            <person name="Hori S."/>
            <person name="Arai W."/>
            <person name="Tsubouchi T."/>
            <person name="Morono Y."/>
            <person name="Uchiyama I."/>
            <person name="Ito T."/>
            <person name="Fujiyama A."/>
            <person name="Inagaki F."/>
            <person name="Takami H."/>
        </authorList>
    </citation>
    <scope>NUCLEOTIDE SEQUENCE</scope>
    <source>
        <strain evidence="3">Expedition CK06-06</strain>
    </source>
</reference>
<dbReference type="HAMAP" id="MF_00169">
    <property type="entry name" value="AroQ"/>
    <property type="match status" value="1"/>
</dbReference>
<dbReference type="SUPFAM" id="SSF52304">
    <property type="entry name" value="Type II 3-dehydroquinate dehydratase"/>
    <property type="match status" value="1"/>
</dbReference>
<evidence type="ECO:0000256" key="2">
    <source>
        <dbReference type="ARBA" id="ARBA00023239"/>
    </source>
</evidence>
<protein>
    <recommendedName>
        <fullName evidence="1">3-dehydroquinate dehydratase</fullName>
        <ecNumber evidence="1">4.2.1.10</ecNumber>
    </recommendedName>
</protein>